<dbReference type="AlphaFoldDB" id="A0A857JGD5"/>
<dbReference type="EMBL" id="CP047656">
    <property type="protein sequence ID" value="QHJ11053.1"/>
    <property type="molecule type" value="Genomic_DNA"/>
</dbReference>
<dbReference type="KEGG" id="pmes:FX988_01275"/>
<reference evidence="1 2" key="1">
    <citation type="submission" date="2019-12" db="EMBL/GenBank/DDBJ databases">
        <title>Genome sequencing and assembly of endphytes of Porphyra tenera.</title>
        <authorList>
            <person name="Park J.M."/>
            <person name="Shin R."/>
            <person name="Jo S.H."/>
        </authorList>
    </citation>
    <scope>NUCLEOTIDE SEQUENCE [LARGE SCALE GENOMIC DNA]</scope>
    <source>
        <strain evidence="1 2">GPM4</strain>
    </source>
</reference>
<protein>
    <submittedName>
        <fullName evidence="1">Uncharacterized protein</fullName>
    </submittedName>
</protein>
<accession>A0A857JGD5</accession>
<evidence type="ECO:0000313" key="2">
    <source>
        <dbReference type="Proteomes" id="UP000464524"/>
    </source>
</evidence>
<organism evidence="1 2">
    <name type="scientific">Paraglaciecola mesophila</name>
    <dbReference type="NCBI Taxonomy" id="197222"/>
    <lineage>
        <taxon>Bacteria</taxon>
        <taxon>Pseudomonadati</taxon>
        <taxon>Pseudomonadota</taxon>
        <taxon>Gammaproteobacteria</taxon>
        <taxon>Alteromonadales</taxon>
        <taxon>Alteromonadaceae</taxon>
        <taxon>Paraglaciecola</taxon>
    </lineage>
</organism>
<name>A0A857JGD5_9ALTE</name>
<dbReference type="Proteomes" id="UP000464524">
    <property type="component" value="Chromosome"/>
</dbReference>
<sequence>MAKMQISWDLIIESFSERGEDEVSLQFAMVTAFGGDVRLDPYTTGNLFPSRFRRGLILPPDSTDDDGRRIRAQGMFVVPANVPTIRNPFLGFVARAVEQDSSTDENREQDNERFYSAVETSAQQIFSAGNVPSATDLWSAGNSANLTDSGWFIFDPDDDDKVSTSARVFPTFGSRLREALVAEPTIGLGGARLPGPNESFNITFVGSGNSSGAVYQVNVSIHLVTNGGPSSSQSWY</sequence>
<dbReference type="RefSeq" id="WP_160178839.1">
    <property type="nucleotide sequence ID" value="NZ_CP047656.1"/>
</dbReference>
<proteinExistence type="predicted"/>
<keyword evidence="2" id="KW-1185">Reference proteome</keyword>
<evidence type="ECO:0000313" key="1">
    <source>
        <dbReference type="EMBL" id="QHJ11053.1"/>
    </source>
</evidence>
<gene>
    <name evidence="1" type="ORF">FX988_01275</name>
</gene>
<dbReference type="OrthoDB" id="6397423at2"/>